<feature type="compositionally biased region" description="Polar residues" evidence="1">
    <location>
        <begin position="190"/>
        <end position="209"/>
    </location>
</feature>
<gene>
    <name evidence="4" type="ORF">CUROG_04640</name>
</gene>
<dbReference type="InterPro" id="IPR002035">
    <property type="entry name" value="VWF_A"/>
</dbReference>
<protein>
    <submittedName>
        <fullName evidence="4">von Willebrand factor type A domain protein</fullName>
    </submittedName>
</protein>
<dbReference type="Gene3D" id="3.40.50.410">
    <property type="entry name" value="von Willebrand factor, type A domain"/>
    <property type="match status" value="1"/>
</dbReference>
<dbReference type="InterPro" id="IPR036465">
    <property type="entry name" value="vWFA_dom_sf"/>
</dbReference>
<dbReference type="SUPFAM" id="SSF53300">
    <property type="entry name" value="vWA-like"/>
    <property type="match status" value="1"/>
</dbReference>
<evidence type="ECO:0000256" key="2">
    <source>
        <dbReference type="SAM" id="Phobius"/>
    </source>
</evidence>
<dbReference type="Proteomes" id="UP000326711">
    <property type="component" value="Chromosome"/>
</dbReference>
<evidence type="ECO:0000256" key="1">
    <source>
        <dbReference type="SAM" id="MobiDB-lite"/>
    </source>
</evidence>
<accession>A0A5J6Z7Y6</accession>
<keyword evidence="5" id="KW-1185">Reference proteome</keyword>
<dbReference type="AlphaFoldDB" id="A0A5J6Z7Y6"/>
<name>A0A5J6Z7Y6_9CORY</name>
<evidence type="ECO:0000259" key="3">
    <source>
        <dbReference type="PROSITE" id="PS50234"/>
    </source>
</evidence>
<keyword evidence="2" id="KW-0472">Membrane</keyword>
<dbReference type="KEGG" id="cuo:CUROG_04640"/>
<dbReference type="OrthoDB" id="4427980at2"/>
<keyword evidence="2" id="KW-1133">Transmembrane helix</keyword>
<dbReference type="EMBL" id="CP045032">
    <property type="protein sequence ID" value="QFQ02302.1"/>
    <property type="molecule type" value="Genomic_DNA"/>
</dbReference>
<dbReference type="RefSeq" id="WP_151902684.1">
    <property type="nucleotide sequence ID" value="NZ_CP045032.1"/>
</dbReference>
<feature type="transmembrane region" description="Helical" evidence="2">
    <location>
        <begin position="12"/>
        <end position="34"/>
    </location>
</feature>
<evidence type="ECO:0000313" key="4">
    <source>
        <dbReference type="EMBL" id="QFQ02302.1"/>
    </source>
</evidence>
<keyword evidence="2" id="KW-0812">Transmembrane</keyword>
<feature type="domain" description="VWFA" evidence="3">
    <location>
        <begin position="234"/>
        <end position="424"/>
    </location>
</feature>
<sequence>MGRHSNGTKNYRLAGWMWMTIIAIIAVVALIFGWNALRSDNQADNAQQACTEGDYSLKVWAAEKHAQLAEELVKDYNDSKPVVRDACVTADIDQVSDSDALRDLKDKKSDAAAVWIPDNPQQAAKGLREADVQLSSQQVPVVDGAPIFALGSAAVSDEQAARAGSNFSSFSADREGTDVVAVSAIEEGSLSSDASANDTTATPESSTNGAPDDAQREGAERDGSSDAPGEKPMDVTFVLDSSGSMGLVEGNLTRLDNIRGPLADSMRAVGRDGGKVGLWNYSSPISGAVTFPYRANVDVNMGDDGSVATSILNQLSYGGATHTYESILAAYSSAVTGAEQSESKSFRVVLITDGPNDGGRQSLESAAAMISELYSQTPVQLDIVSIGENVDTAALEQLAGAAGGKVHQARDSLDFAGPLAEALK</sequence>
<feature type="compositionally biased region" description="Basic and acidic residues" evidence="1">
    <location>
        <begin position="213"/>
        <end position="233"/>
    </location>
</feature>
<proteinExistence type="predicted"/>
<organism evidence="4 5">
    <name type="scientific">Corynebacterium urogenitale</name>
    <dbReference type="NCBI Taxonomy" id="2487892"/>
    <lineage>
        <taxon>Bacteria</taxon>
        <taxon>Bacillati</taxon>
        <taxon>Actinomycetota</taxon>
        <taxon>Actinomycetes</taxon>
        <taxon>Mycobacteriales</taxon>
        <taxon>Corynebacteriaceae</taxon>
        <taxon>Corynebacterium</taxon>
    </lineage>
</organism>
<evidence type="ECO:0000313" key="5">
    <source>
        <dbReference type="Proteomes" id="UP000326711"/>
    </source>
</evidence>
<dbReference type="PROSITE" id="PS50234">
    <property type="entry name" value="VWFA"/>
    <property type="match status" value="1"/>
</dbReference>
<feature type="region of interest" description="Disordered" evidence="1">
    <location>
        <begin position="190"/>
        <end position="236"/>
    </location>
</feature>
<dbReference type="Pfam" id="PF00092">
    <property type="entry name" value="VWA"/>
    <property type="match status" value="1"/>
</dbReference>
<dbReference type="SMART" id="SM00327">
    <property type="entry name" value="VWA"/>
    <property type="match status" value="1"/>
</dbReference>
<reference evidence="5" key="1">
    <citation type="submission" date="2019-10" db="EMBL/GenBank/DDBJ databases">
        <title>Complete genome sequence of Corynebacterium urogenitalis DSM 108747, isolated from the genital tract of a cow.</title>
        <authorList>
            <person name="Ruckert C."/>
            <person name="Ballas P."/>
            <person name="Wagener K."/>
            <person name="Drillich M."/>
            <person name="Kaempfer P."/>
            <person name="Busse H.-J."/>
            <person name="Ehling-Schulz M."/>
        </authorList>
    </citation>
    <scope>NUCLEOTIDE SEQUENCE [LARGE SCALE GENOMIC DNA]</scope>
    <source>
        <strain evidence="5">LMM 1652</strain>
    </source>
</reference>